<evidence type="ECO:0000313" key="3">
    <source>
        <dbReference type="EMBL" id="CAG4883799.1"/>
    </source>
</evidence>
<dbReference type="InterPro" id="IPR046454">
    <property type="entry name" value="GpA_endonuclease"/>
</dbReference>
<keyword evidence="4" id="KW-1185">Reference proteome</keyword>
<comment type="caution">
    <text evidence="3">The sequence shown here is derived from an EMBL/GenBank/DDBJ whole genome shotgun (WGS) entry which is preliminary data.</text>
</comment>
<dbReference type="GO" id="GO:0004519">
    <property type="term" value="F:endonuclease activity"/>
    <property type="evidence" value="ECO:0007669"/>
    <property type="project" value="InterPro"/>
</dbReference>
<protein>
    <recommendedName>
        <fullName evidence="5">Phage terminase large subunit family protein</fullName>
    </recommendedName>
</protein>
<feature type="domain" description="Terminase large subunit GpA endonuclease" evidence="2">
    <location>
        <begin position="318"/>
        <end position="624"/>
    </location>
</feature>
<dbReference type="RefSeq" id="WP_220635724.1">
    <property type="nucleotide sequence ID" value="NZ_CAJQUM010000001.1"/>
</dbReference>
<evidence type="ECO:0000313" key="4">
    <source>
        <dbReference type="Proteomes" id="UP000742786"/>
    </source>
</evidence>
<dbReference type="InterPro" id="IPR046453">
    <property type="entry name" value="GpA_ATPase"/>
</dbReference>
<dbReference type="Pfam" id="PF05876">
    <property type="entry name" value="GpA_ATPase"/>
    <property type="match status" value="1"/>
</dbReference>
<dbReference type="Proteomes" id="UP000742786">
    <property type="component" value="Unassembled WGS sequence"/>
</dbReference>
<dbReference type="GO" id="GO:0016887">
    <property type="term" value="F:ATP hydrolysis activity"/>
    <property type="evidence" value="ECO:0007669"/>
    <property type="project" value="InterPro"/>
</dbReference>
<dbReference type="EMBL" id="CAJQUM010000001">
    <property type="protein sequence ID" value="CAG4883799.1"/>
    <property type="molecule type" value="Genomic_DNA"/>
</dbReference>
<sequence length="699" mass="77986">MNAPHEMPLATGWTAEAIDSFMAQMWGEFAPPPRLTIDEWAERYRKLSPEESALPGDYSLDHTPALREILQACSDPQVRKVVVQKSAQLGYTVGVVCNVMGYYVHQRPSVQLAVFPREKSAKDFAAEKLDPMIRATTPLASLIALKSRAAGNSQSRKHYPGGLIKLVGSNSPSDVKSTSARIVIVEEPDDACSNVRGQGDAIKLSEERAKAYPDHLILIGGTPTAKNASSIEAEILASDQRKFHMPCPHCGDEHIPAWANVIIPEDATRPLRETYGHARWEAAYYVCPACGVPWTEEERHGAIRRGHFEATAPATGAVGFIANELISTFEGSRLPILARKYIEAKHKQDEGDNSEMIAFWNSTLGLPWEYRGELPEEDELRDRAEAYAEWSVPAGGLVPVVTVDVQHDRLAVNCWVIGRREEMWLAFWGELHGQTIIPFAGAWIDLEQLLEKTVRHASGARLAIAAVALDSSDGQTSAAVYDFVRKHNRPGRPVYAIKGASDSEGKIEIWRAPQTNSLDPHQGGKKASKHGVHVHIVGTAKAKDSILGWAQEGGRVRLIGDGPQRMHWYQSVRADFYEQLLSEIKIPMRNNPRRRQWKKRTDRRNEVLDCTVYALWLIHALRLNLHKGPWWDQLETRVIQHGLFEPAEEQAPSSSPQHVDSEEMEKGAAVQMPTPPIPKQIITPLTTAIDLSRCKRFLR</sequence>
<gene>
    <name evidence="3" type="ORF">GTOL_11682</name>
</gene>
<reference evidence="3" key="1">
    <citation type="submission" date="2021-04" db="EMBL/GenBank/DDBJ databases">
        <authorList>
            <person name="Hornung B."/>
        </authorList>
    </citation>
    <scope>NUCLEOTIDE SEQUENCE</scope>
    <source>
        <strain evidence="3">G5G6</strain>
    </source>
</reference>
<evidence type="ECO:0008006" key="5">
    <source>
        <dbReference type="Google" id="ProtNLM"/>
    </source>
</evidence>
<accession>A0A916J412</accession>
<dbReference type="GO" id="GO:0005524">
    <property type="term" value="F:ATP binding"/>
    <property type="evidence" value="ECO:0007669"/>
    <property type="project" value="InterPro"/>
</dbReference>
<dbReference type="InterPro" id="IPR008866">
    <property type="entry name" value="Phage_lambda_GpA-like"/>
</dbReference>
<dbReference type="HAMAP" id="MF_04144">
    <property type="entry name" value="TERL_LAMBDA"/>
    <property type="match status" value="1"/>
</dbReference>
<name>A0A916J412_9PROT</name>
<dbReference type="AlphaFoldDB" id="A0A916J412"/>
<proteinExistence type="inferred from homology"/>
<evidence type="ECO:0000259" key="2">
    <source>
        <dbReference type="Pfam" id="PF20454"/>
    </source>
</evidence>
<organism evidence="3 4">
    <name type="scientific">Georgfuchsia toluolica</name>
    <dbReference type="NCBI Taxonomy" id="424218"/>
    <lineage>
        <taxon>Bacteria</taxon>
        <taxon>Pseudomonadati</taxon>
        <taxon>Pseudomonadota</taxon>
        <taxon>Betaproteobacteria</taxon>
        <taxon>Nitrosomonadales</taxon>
        <taxon>Sterolibacteriaceae</taxon>
        <taxon>Georgfuchsia</taxon>
    </lineage>
</organism>
<feature type="domain" description="Phage terminase large subunit GpA ATPase" evidence="1">
    <location>
        <begin position="52"/>
        <end position="307"/>
    </location>
</feature>
<evidence type="ECO:0000259" key="1">
    <source>
        <dbReference type="Pfam" id="PF05876"/>
    </source>
</evidence>
<dbReference type="Pfam" id="PF20454">
    <property type="entry name" value="GpA_nuclease"/>
    <property type="match status" value="1"/>
</dbReference>